<feature type="region of interest" description="Disordered" evidence="1">
    <location>
        <begin position="1"/>
        <end position="42"/>
    </location>
</feature>
<dbReference type="InterPro" id="IPR020256">
    <property type="entry name" value="Spore_coat_CotJA"/>
</dbReference>
<sequence length="98" mass="11331">MQNNRSYSRNERFTCQQQPYRNMPVQRRQNPSSSCGEAVSPPCSCRIPRDPLEHMTLAMAYVPWQTWEDTYDVHKGLECGTIFPVLNKPFYGKGGCNQ</sequence>
<evidence type="ECO:0000256" key="1">
    <source>
        <dbReference type="SAM" id="MobiDB-lite"/>
    </source>
</evidence>
<dbReference type="EMBL" id="CACRUK010000039">
    <property type="protein sequence ID" value="VYU46349.1"/>
    <property type="molecule type" value="Genomic_DNA"/>
</dbReference>
<evidence type="ECO:0000313" key="2">
    <source>
        <dbReference type="EMBL" id="VYU46349.1"/>
    </source>
</evidence>
<protein>
    <submittedName>
        <fullName evidence="2">Spore coat associated protein JA (CotJA)</fullName>
    </submittedName>
</protein>
<feature type="compositionally biased region" description="Polar residues" evidence="1">
    <location>
        <begin position="1"/>
        <end position="20"/>
    </location>
</feature>
<organism evidence="2">
    <name type="scientific">Mediterraneibacter gnavus</name>
    <name type="common">Ruminococcus gnavus</name>
    <dbReference type="NCBI Taxonomy" id="33038"/>
    <lineage>
        <taxon>Bacteria</taxon>
        <taxon>Bacillati</taxon>
        <taxon>Bacillota</taxon>
        <taxon>Clostridia</taxon>
        <taxon>Lachnospirales</taxon>
        <taxon>Lachnospiraceae</taxon>
        <taxon>Mediterraneibacter</taxon>
    </lineage>
</organism>
<proteinExistence type="predicted"/>
<gene>
    <name evidence="2" type="ORF">RGLFYP19_02372</name>
</gene>
<accession>A0A6N3F338</accession>
<name>A0A6N3F338_MEDGN</name>
<dbReference type="AlphaFoldDB" id="A0A6N3F338"/>
<dbReference type="RefSeq" id="WP_022037225.1">
    <property type="nucleotide sequence ID" value="NZ_BAABSA010000003.1"/>
</dbReference>
<reference evidence="2" key="1">
    <citation type="submission" date="2019-11" db="EMBL/GenBank/DDBJ databases">
        <authorList>
            <person name="Feng L."/>
        </authorList>
    </citation>
    <scope>NUCLEOTIDE SEQUENCE</scope>
    <source>
        <strain evidence="2">RgnavusLFYP19</strain>
    </source>
</reference>
<dbReference type="Pfam" id="PF11007">
    <property type="entry name" value="CotJA"/>
    <property type="match status" value="1"/>
</dbReference>